<dbReference type="Proteomes" id="UP001145114">
    <property type="component" value="Unassembled WGS sequence"/>
</dbReference>
<sequence>MALACLPLGALLYAVPYGGQDYARVVFGLASYLLWPFGRSVERIKVKLNNNDPETPNTAPLRAGRNYGHEVVALLASPQRTAGHPRSRFTGIGRAMYYLVFLCALNPLLLLVSAVMWACVFTIPMGKLTFTLSRYLWRDPLSLHFSSMDTGEHQQREEEEGEEEEESDDQETASAGNGGAGGSRRNYYPSPTTLLCTNKAMGLYYYKYTIDGVNILLIDLLFVSVYVLCDVYIFKRFTADGQSLTPPRILFMLCLISTMPLAYIIGQAVSSISAQSSLGMGAVINATFGSIVEIILYCIALQEGKALLVEGALIGSFLSGMLLMPGTSMIAGGMIFKEQRFNAKSAGVTATLIIMSIIGAFAPTLFYQTFGSWELHCTGSISTVPSSSAEFVRCTQKQPLALDDPFYQET</sequence>
<name>A0ACC1HM50_9FUNG</name>
<gene>
    <name evidence="1" type="ORF">EV182_005982</name>
</gene>
<keyword evidence="2" id="KW-1185">Reference proteome</keyword>
<proteinExistence type="predicted"/>
<feature type="non-terminal residue" evidence="1">
    <location>
        <position position="410"/>
    </location>
</feature>
<accession>A0ACC1HM50</accession>
<evidence type="ECO:0000313" key="1">
    <source>
        <dbReference type="EMBL" id="KAJ1677527.1"/>
    </source>
</evidence>
<protein>
    <submittedName>
        <fullName evidence="1">Uncharacterized protein</fullName>
    </submittedName>
</protein>
<dbReference type="EMBL" id="JAMZIH010002319">
    <property type="protein sequence ID" value="KAJ1677527.1"/>
    <property type="molecule type" value="Genomic_DNA"/>
</dbReference>
<evidence type="ECO:0000313" key="2">
    <source>
        <dbReference type="Proteomes" id="UP001145114"/>
    </source>
</evidence>
<reference evidence="1" key="1">
    <citation type="submission" date="2022-06" db="EMBL/GenBank/DDBJ databases">
        <title>Phylogenomic reconstructions and comparative analyses of Kickxellomycotina fungi.</title>
        <authorList>
            <person name="Reynolds N.K."/>
            <person name="Stajich J.E."/>
            <person name="Barry K."/>
            <person name="Grigoriev I.V."/>
            <person name="Crous P."/>
            <person name="Smith M.E."/>
        </authorList>
    </citation>
    <scope>NUCLEOTIDE SEQUENCE</scope>
    <source>
        <strain evidence="1">RSA 2271</strain>
    </source>
</reference>
<comment type="caution">
    <text evidence="1">The sequence shown here is derived from an EMBL/GenBank/DDBJ whole genome shotgun (WGS) entry which is preliminary data.</text>
</comment>
<organism evidence="1 2">
    <name type="scientific">Spiromyces aspiralis</name>
    <dbReference type="NCBI Taxonomy" id="68401"/>
    <lineage>
        <taxon>Eukaryota</taxon>
        <taxon>Fungi</taxon>
        <taxon>Fungi incertae sedis</taxon>
        <taxon>Zoopagomycota</taxon>
        <taxon>Kickxellomycotina</taxon>
        <taxon>Kickxellomycetes</taxon>
        <taxon>Kickxellales</taxon>
        <taxon>Kickxellaceae</taxon>
        <taxon>Spiromyces</taxon>
    </lineage>
</organism>